<dbReference type="InterPro" id="IPR010982">
    <property type="entry name" value="Lambda_DNA-bd_dom_sf"/>
</dbReference>
<evidence type="ECO:0000313" key="1">
    <source>
        <dbReference type="EMBL" id="TWD75010.1"/>
    </source>
</evidence>
<dbReference type="GO" id="GO:0003677">
    <property type="term" value="F:DNA binding"/>
    <property type="evidence" value="ECO:0007669"/>
    <property type="project" value="InterPro"/>
</dbReference>
<evidence type="ECO:0000313" key="2">
    <source>
        <dbReference type="Proteomes" id="UP000318380"/>
    </source>
</evidence>
<keyword evidence="2" id="KW-1185">Reference proteome</keyword>
<dbReference type="RefSeq" id="WP_145813763.1">
    <property type="nucleotide sequence ID" value="NZ_VIVK01000002.1"/>
</dbReference>
<name>A0A561B840_9ACTN</name>
<dbReference type="SUPFAM" id="SSF47413">
    <property type="entry name" value="lambda repressor-like DNA-binding domains"/>
    <property type="match status" value="1"/>
</dbReference>
<sequence>MDQTAQNRQQQTELYGEPLGDLIRRVGYTLGLTQAKLAEVVGLSAPMLSQLISAQRVKIGNPAVVTRLHALDEFAQRAAAESLDPAEIAAGLTEIRATTGAFTRAAPATTSGPRPGGRVVVREIQDLLRSVASATEIQQVAEKIVADYPDLAEFLTTYGAGRTDDALAHYERHHG</sequence>
<reference evidence="1 2" key="1">
    <citation type="submission" date="2019-06" db="EMBL/GenBank/DDBJ databases">
        <title>Sequencing the genomes of 1000 actinobacteria strains.</title>
        <authorList>
            <person name="Klenk H.-P."/>
        </authorList>
    </citation>
    <scope>NUCLEOTIDE SEQUENCE [LARGE SCALE GENOMIC DNA]</scope>
    <source>
        <strain evidence="1 2">DSM 24683</strain>
    </source>
</reference>
<accession>A0A561B840</accession>
<gene>
    <name evidence="1" type="ORF">FB561_6445</name>
</gene>
<protein>
    <recommendedName>
        <fullName evidence="3">Helix-turn-helix protein</fullName>
    </recommendedName>
</protein>
<comment type="caution">
    <text evidence="1">The sequence shown here is derived from an EMBL/GenBank/DDBJ whole genome shotgun (WGS) entry which is preliminary data.</text>
</comment>
<organism evidence="1 2">
    <name type="scientific">Kribbella amoyensis</name>
    <dbReference type="NCBI Taxonomy" id="996641"/>
    <lineage>
        <taxon>Bacteria</taxon>
        <taxon>Bacillati</taxon>
        <taxon>Actinomycetota</taxon>
        <taxon>Actinomycetes</taxon>
        <taxon>Propionibacteriales</taxon>
        <taxon>Kribbellaceae</taxon>
        <taxon>Kribbella</taxon>
    </lineage>
</organism>
<proteinExistence type="predicted"/>
<evidence type="ECO:0008006" key="3">
    <source>
        <dbReference type="Google" id="ProtNLM"/>
    </source>
</evidence>
<dbReference type="Proteomes" id="UP000318380">
    <property type="component" value="Unassembled WGS sequence"/>
</dbReference>
<dbReference type="OrthoDB" id="3680625at2"/>
<dbReference type="EMBL" id="VIVK01000002">
    <property type="protein sequence ID" value="TWD75010.1"/>
    <property type="molecule type" value="Genomic_DNA"/>
</dbReference>
<dbReference type="AlphaFoldDB" id="A0A561B840"/>